<dbReference type="Proteomes" id="UP000707352">
    <property type="component" value="Unassembled WGS sequence"/>
</dbReference>
<dbReference type="SUPFAM" id="SSF110849">
    <property type="entry name" value="ParB/Sulfiredoxin"/>
    <property type="match status" value="1"/>
</dbReference>
<dbReference type="PANTHER" id="PTHR33375:SF1">
    <property type="entry name" value="CHROMOSOME-PARTITIONING PROTEIN PARB-RELATED"/>
    <property type="match status" value="1"/>
</dbReference>
<dbReference type="SUPFAM" id="SSF109709">
    <property type="entry name" value="KorB DNA-binding domain-like"/>
    <property type="match status" value="1"/>
</dbReference>
<dbReference type="RefSeq" id="WP_167671306.1">
    <property type="nucleotide sequence ID" value="NZ_JAATJS010000001.1"/>
</dbReference>
<feature type="domain" description="ParB-like N-terminal" evidence="1">
    <location>
        <begin position="10"/>
        <end position="100"/>
    </location>
</feature>
<dbReference type="Gene3D" id="1.10.10.2830">
    <property type="match status" value="1"/>
</dbReference>
<dbReference type="InterPro" id="IPR050336">
    <property type="entry name" value="Chromosome_partition/occlusion"/>
</dbReference>
<dbReference type="InterPro" id="IPR003115">
    <property type="entry name" value="ParB_N"/>
</dbReference>
<dbReference type="Gene3D" id="3.90.1530.30">
    <property type="match status" value="1"/>
</dbReference>
<dbReference type="CDD" id="cd16409">
    <property type="entry name" value="ParB_N_like"/>
    <property type="match status" value="1"/>
</dbReference>
<name>A0ABX0V9R0_9HYPH</name>
<gene>
    <name evidence="2" type="ORF">HB375_02180</name>
</gene>
<evidence type="ECO:0000313" key="2">
    <source>
        <dbReference type="EMBL" id="NIX75420.1"/>
    </source>
</evidence>
<evidence type="ECO:0000259" key="1">
    <source>
        <dbReference type="SMART" id="SM00470"/>
    </source>
</evidence>
<evidence type="ECO:0000313" key="3">
    <source>
        <dbReference type="Proteomes" id="UP000707352"/>
    </source>
</evidence>
<dbReference type="SMART" id="SM00470">
    <property type="entry name" value="ParB"/>
    <property type="match status" value="1"/>
</dbReference>
<dbReference type="PANTHER" id="PTHR33375">
    <property type="entry name" value="CHROMOSOME-PARTITIONING PROTEIN PARB-RELATED"/>
    <property type="match status" value="1"/>
</dbReference>
<comment type="caution">
    <text evidence="2">The sequence shown here is derived from an EMBL/GenBank/DDBJ whole genome shotgun (WGS) entry which is preliminary data.</text>
</comment>
<dbReference type="InterPro" id="IPR036086">
    <property type="entry name" value="ParB/Sulfiredoxin_sf"/>
</dbReference>
<dbReference type="Pfam" id="PF02195">
    <property type="entry name" value="ParB_N"/>
    <property type="match status" value="1"/>
</dbReference>
<proteinExistence type="predicted"/>
<dbReference type="EMBL" id="JAATJS010000001">
    <property type="protein sequence ID" value="NIX75420.1"/>
    <property type="molecule type" value="Genomic_DNA"/>
</dbReference>
<organism evidence="2 3">
    <name type="scientific">Microvirga terricola</name>
    <dbReference type="NCBI Taxonomy" id="2719797"/>
    <lineage>
        <taxon>Bacteria</taxon>
        <taxon>Pseudomonadati</taxon>
        <taxon>Pseudomonadota</taxon>
        <taxon>Alphaproteobacteria</taxon>
        <taxon>Hyphomicrobiales</taxon>
        <taxon>Methylobacteriaceae</taxon>
        <taxon>Microvirga</taxon>
    </lineage>
</organism>
<reference evidence="2 3" key="1">
    <citation type="submission" date="2020-03" db="EMBL/GenBank/DDBJ databases">
        <title>The genome sequence of Microvirga sp. c23x22.</title>
        <authorList>
            <person name="Zhang X."/>
        </authorList>
    </citation>
    <scope>NUCLEOTIDE SEQUENCE [LARGE SCALE GENOMIC DNA]</scope>
    <source>
        <strain evidence="3">c23x22</strain>
    </source>
</reference>
<sequence length="278" mass="31299">MSEGFLPTVISIPVKNITIPKNRLRKIDRDRAQFLAVGIEERGLETPIRVRPGKKENSYILIVGGHRLEAVKFLEWSEILAEVHNIGEAEAELMEIDENLFRAELTVLDRAIFLSRRKEIHEKLHPHTKHGGDRSEQVANVGDLAARFTDEVAERLGISERAIQRSVFLAKNIAPDIRSKISGTPFADNQAQLETLARAEPDHQTSVVELLFSNEEDRPRSISDALKRVKGIQSKVPNEKDTQLEALLSAWRRAGAPARDQFIEFLEAEGVLEHQQAA</sequence>
<keyword evidence="3" id="KW-1185">Reference proteome</keyword>
<protein>
    <submittedName>
        <fullName evidence="2">ParB N-terminal domain-containing protein</fullName>
    </submittedName>
</protein>
<accession>A0ABX0V9R0</accession>